<dbReference type="EMBL" id="OBKZ01000016">
    <property type="protein sequence ID" value="SOB52453.1"/>
    <property type="molecule type" value="Genomic_DNA"/>
</dbReference>
<comment type="caution">
    <text evidence="1">The sequence shown here is derived from an EMBL/GenBank/DDBJ whole genome shotgun (WGS) entry which is preliminary data.</text>
</comment>
<dbReference type="AlphaFoldDB" id="A0AAX2H6V8"/>
<evidence type="ECO:0000313" key="1">
    <source>
        <dbReference type="EMBL" id="SOB52453.1"/>
    </source>
</evidence>
<reference evidence="1 2" key="1">
    <citation type="submission" date="2017-08" db="EMBL/GenBank/DDBJ databases">
        <authorList>
            <person name="Chaillou S."/>
        </authorList>
    </citation>
    <scope>NUCLEOTIDE SEQUENCE [LARGE SCALE GENOMIC DNA]</scope>
    <source>
        <strain evidence="1 2">MFPA15A1205</strain>
    </source>
</reference>
<accession>A0AAX2H6V8</accession>
<gene>
    <name evidence="1" type="ORF">PLUA15_230196</name>
</gene>
<dbReference type="Proteomes" id="UP000219564">
    <property type="component" value="Unassembled WGS sequence"/>
</dbReference>
<proteinExistence type="predicted"/>
<evidence type="ECO:0000313" key="2">
    <source>
        <dbReference type="Proteomes" id="UP000219564"/>
    </source>
</evidence>
<protein>
    <submittedName>
        <fullName evidence="1">Uncharacterized protein</fullName>
    </submittedName>
</protein>
<sequence>MKCLAKGILRSRPRRKRCCLGWSDRQPVMPAAARVAAVVVFARWARVRLIIGVAYLFHGVLARAPYNARLCVHEQAVSPWQI</sequence>
<name>A0AAX2H6V8_9PSED</name>
<organism evidence="1 2">
    <name type="scientific">Pseudomonas lundensis</name>
    <dbReference type="NCBI Taxonomy" id="86185"/>
    <lineage>
        <taxon>Bacteria</taxon>
        <taxon>Pseudomonadati</taxon>
        <taxon>Pseudomonadota</taxon>
        <taxon>Gammaproteobacteria</taxon>
        <taxon>Pseudomonadales</taxon>
        <taxon>Pseudomonadaceae</taxon>
        <taxon>Pseudomonas</taxon>
    </lineage>
</organism>